<evidence type="ECO:0000256" key="3">
    <source>
        <dbReference type="SAM" id="Phobius"/>
    </source>
</evidence>
<dbReference type="GO" id="GO:0015562">
    <property type="term" value="F:efflux transmembrane transporter activity"/>
    <property type="evidence" value="ECO:0007669"/>
    <property type="project" value="TreeGrafter"/>
</dbReference>
<protein>
    <submittedName>
        <fullName evidence="6">Efflux RND transporter periplasmic adaptor subunit</fullName>
    </submittedName>
</protein>
<dbReference type="Pfam" id="PF25967">
    <property type="entry name" value="RND-MFP_C"/>
    <property type="match status" value="1"/>
</dbReference>
<evidence type="ECO:0000259" key="4">
    <source>
        <dbReference type="Pfam" id="PF25967"/>
    </source>
</evidence>
<dbReference type="Pfam" id="PF25990">
    <property type="entry name" value="Beta-barrel_YknX"/>
    <property type="match status" value="1"/>
</dbReference>
<feature type="transmembrane region" description="Helical" evidence="3">
    <location>
        <begin position="6"/>
        <end position="28"/>
    </location>
</feature>
<keyword evidence="1" id="KW-0175">Coiled coil</keyword>
<name>A0A4Q9WAU9_STALU</name>
<dbReference type="Proteomes" id="UP000293637">
    <property type="component" value="Unassembled WGS sequence"/>
</dbReference>
<gene>
    <name evidence="6" type="ORF">EQ812_05315</name>
</gene>
<evidence type="ECO:0000256" key="2">
    <source>
        <dbReference type="SAM" id="MobiDB-lite"/>
    </source>
</evidence>
<feature type="coiled-coil region" evidence="1">
    <location>
        <begin position="133"/>
        <end position="160"/>
    </location>
</feature>
<feature type="compositionally biased region" description="Polar residues" evidence="2">
    <location>
        <begin position="231"/>
        <end position="271"/>
    </location>
</feature>
<keyword evidence="3" id="KW-0812">Transmembrane</keyword>
<comment type="caution">
    <text evidence="6">The sequence shown here is derived from an EMBL/GenBank/DDBJ whole genome shotgun (WGS) entry which is preliminary data.</text>
</comment>
<dbReference type="AlphaFoldDB" id="A0A4Q9WAU9"/>
<organism evidence="6 7">
    <name type="scientific">Staphylococcus lugdunensis</name>
    <dbReference type="NCBI Taxonomy" id="28035"/>
    <lineage>
        <taxon>Bacteria</taxon>
        <taxon>Bacillati</taxon>
        <taxon>Bacillota</taxon>
        <taxon>Bacilli</taxon>
        <taxon>Bacillales</taxon>
        <taxon>Staphylococcaceae</taxon>
        <taxon>Staphylococcus</taxon>
    </lineage>
</organism>
<dbReference type="RefSeq" id="WP_037540899.1">
    <property type="nucleotide sequence ID" value="NZ_AP021848.1"/>
</dbReference>
<feature type="region of interest" description="Disordered" evidence="2">
    <location>
        <begin position="231"/>
        <end position="274"/>
    </location>
</feature>
<keyword evidence="3" id="KW-1133">Transmembrane helix</keyword>
<dbReference type="Gene3D" id="2.40.420.20">
    <property type="match status" value="1"/>
</dbReference>
<proteinExistence type="predicted"/>
<dbReference type="GeneID" id="58090721"/>
<sequence>MTKKKIWAISIIIFILLIISVVIFKYILRDHKQQHSGYDTYTVKAETPIQIEGKAAPQSVKTYQYNSQVGTLIAATVEDGQKVRQGERLISYDTNTSKRQSMANKVNQAQQQVNKDVTQINQTPNDQSLQTKLTEDQSALSEAQQQLAQYDKQVNDSTVASFNGIVNIKNGSDASDGEPILQLISNQPQVKATVSEFDIDKIKEGDNVNIKINSNGKSGTGKIIKIDQLPTSFEDSTNTNTAQASQQGNMESNGEASGTQTAINPTVNNPSGGKDGAASKYTVIIGNIDLPIRAGFSLEAKIPLKTLKLPKNVLTKDNQVFVLDSEHKVHKRHIKIERNNDQIIVKKGLKAGDKVIKNPQVNLNDGEKIEVSS</sequence>
<evidence type="ECO:0000313" key="6">
    <source>
        <dbReference type="EMBL" id="TBW72400.1"/>
    </source>
</evidence>
<feature type="domain" description="Multidrug resistance protein MdtA-like C-terminal permuted SH3" evidence="4">
    <location>
        <begin position="317"/>
        <end position="356"/>
    </location>
</feature>
<dbReference type="Gene3D" id="2.40.30.170">
    <property type="match status" value="1"/>
</dbReference>
<evidence type="ECO:0000313" key="7">
    <source>
        <dbReference type="Proteomes" id="UP000293637"/>
    </source>
</evidence>
<dbReference type="EMBL" id="SCHB01000003">
    <property type="protein sequence ID" value="TBW72400.1"/>
    <property type="molecule type" value="Genomic_DNA"/>
</dbReference>
<dbReference type="GO" id="GO:1990281">
    <property type="term" value="C:efflux pump complex"/>
    <property type="evidence" value="ECO:0007669"/>
    <property type="project" value="TreeGrafter"/>
</dbReference>
<feature type="domain" description="YknX-like beta-barrel" evidence="5">
    <location>
        <begin position="189"/>
        <end position="245"/>
    </location>
</feature>
<evidence type="ECO:0000256" key="1">
    <source>
        <dbReference type="SAM" id="Coils"/>
    </source>
</evidence>
<accession>A0A4Q9WAU9</accession>
<dbReference type="InterPro" id="IPR058636">
    <property type="entry name" value="Beta-barrel_YknX"/>
</dbReference>
<keyword evidence="3" id="KW-0472">Membrane</keyword>
<dbReference type="PANTHER" id="PTHR30469">
    <property type="entry name" value="MULTIDRUG RESISTANCE PROTEIN MDTA"/>
    <property type="match status" value="1"/>
</dbReference>
<reference evidence="6 7" key="1">
    <citation type="journal article" date="2019" name="Sci. Transl. Med.">
        <title>Quorum sensing between bacterial species on the skin protects against epidermal injury in atopic dermatitis.</title>
        <authorList>
            <person name="Williams M.R."/>
        </authorList>
    </citation>
    <scope>NUCLEOTIDE SEQUENCE [LARGE SCALE GENOMIC DNA]</scope>
    <source>
        <strain evidence="6 7">E7</strain>
    </source>
</reference>
<evidence type="ECO:0000259" key="5">
    <source>
        <dbReference type="Pfam" id="PF25990"/>
    </source>
</evidence>
<dbReference type="InterPro" id="IPR058627">
    <property type="entry name" value="MdtA-like_C"/>
</dbReference>